<dbReference type="GeneID" id="98296312"/>
<dbReference type="InterPro" id="IPR010310">
    <property type="entry name" value="T7SS_ESAT-6-like"/>
</dbReference>
<dbReference type="NCBIfam" id="TIGR03930">
    <property type="entry name" value="WXG100_ESAT6"/>
    <property type="match status" value="1"/>
</dbReference>
<evidence type="ECO:0000256" key="1">
    <source>
        <dbReference type="RuleBase" id="RU362001"/>
    </source>
</evidence>
<dbReference type="Pfam" id="PF06013">
    <property type="entry name" value="WXG100"/>
    <property type="match status" value="1"/>
</dbReference>
<evidence type="ECO:0000313" key="3">
    <source>
        <dbReference type="Proteomes" id="UP000216451"/>
    </source>
</evidence>
<sequence>MPNYQVDSERIRSSSAAVSSSISAIRDAVSGMYANINDLQSMWTGGAASQFNTVADQWRSAQQQVEQSLEAIQDALAKASTLYEDAELQASRLFM</sequence>
<dbReference type="RefSeq" id="WP_094694653.1">
    <property type="nucleotide sequence ID" value="NZ_JBDNSG010000018.1"/>
</dbReference>
<comment type="similarity">
    <text evidence="1">Belongs to the WXG100 family.</text>
</comment>
<accession>A0A261G212</accession>
<dbReference type="SUPFAM" id="SSF140453">
    <property type="entry name" value="EsxAB dimer-like"/>
    <property type="match status" value="1"/>
</dbReference>
<comment type="caution">
    <text evidence="2">The sequence shown here is derived from an EMBL/GenBank/DDBJ whole genome shotgun (WGS) entry which is preliminary data.</text>
</comment>
<dbReference type="InterPro" id="IPR036689">
    <property type="entry name" value="ESAT-6-like_sf"/>
</dbReference>
<dbReference type="AlphaFoldDB" id="A0A261G212"/>
<protein>
    <recommendedName>
        <fullName evidence="1">ESAT-6-like protein</fullName>
    </recommendedName>
</protein>
<dbReference type="Proteomes" id="UP000216451">
    <property type="component" value="Unassembled WGS sequence"/>
</dbReference>
<gene>
    <name evidence="2" type="ORF">BAQU_1650</name>
</gene>
<evidence type="ECO:0000313" key="2">
    <source>
        <dbReference type="EMBL" id="OZG65467.1"/>
    </source>
</evidence>
<name>A0A261G212_9BIFI</name>
<organism evidence="2 3">
    <name type="scientific">Bifidobacterium aquikefiri</name>
    <dbReference type="NCBI Taxonomy" id="1653207"/>
    <lineage>
        <taxon>Bacteria</taxon>
        <taxon>Bacillati</taxon>
        <taxon>Actinomycetota</taxon>
        <taxon>Actinomycetes</taxon>
        <taxon>Bifidobacteriales</taxon>
        <taxon>Bifidobacteriaceae</taxon>
        <taxon>Bifidobacterium</taxon>
    </lineage>
</organism>
<reference evidence="2 3" key="1">
    <citation type="journal article" date="2017" name="BMC Genomics">
        <title>Comparative genomic and phylogenomic analyses of the Bifidobacteriaceae family.</title>
        <authorList>
            <person name="Lugli G.A."/>
            <person name="Milani C."/>
            <person name="Turroni F."/>
            <person name="Duranti S."/>
            <person name="Mancabelli L."/>
            <person name="Mangifesta M."/>
            <person name="Ferrario C."/>
            <person name="Modesto M."/>
            <person name="Mattarelli P."/>
            <person name="Jiri K."/>
            <person name="van Sinderen D."/>
            <person name="Ventura M."/>
        </authorList>
    </citation>
    <scope>NUCLEOTIDE SEQUENCE [LARGE SCALE GENOMIC DNA]</scope>
    <source>
        <strain evidence="2 3">LMG 28769</strain>
    </source>
</reference>
<keyword evidence="3" id="KW-1185">Reference proteome</keyword>
<dbReference type="Gene3D" id="1.10.287.1060">
    <property type="entry name" value="ESAT-6-like"/>
    <property type="match status" value="1"/>
</dbReference>
<dbReference type="EMBL" id="MWXA01000008">
    <property type="protein sequence ID" value="OZG65467.1"/>
    <property type="molecule type" value="Genomic_DNA"/>
</dbReference>
<proteinExistence type="inferred from homology"/>
<dbReference type="OrthoDB" id="4231069at2"/>